<dbReference type="AlphaFoldDB" id="A0A4V2QBL2"/>
<evidence type="ECO:0000256" key="4">
    <source>
        <dbReference type="ARBA" id="ARBA00022729"/>
    </source>
</evidence>
<dbReference type="PANTHER" id="PTHR34296:SF2">
    <property type="entry name" value="ABC TRANSPORTER GUANOSINE-BINDING PROTEIN NUPN"/>
    <property type="match status" value="1"/>
</dbReference>
<gene>
    <name evidence="9" type="ORF">EDC14_104825</name>
</gene>
<feature type="signal peptide" evidence="7">
    <location>
        <begin position="1"/>
        <end position="24"/>
    </location>
</feature>
<name>A0A4V2QBL2_HYDET</name>
<dbReference type="Proteomes" id="UP000295008">
    <property type="component" value="Unassembled WGS sequence"/>
</dbReference>
<accession>A0A4V2QBL2</accession>
<proteinExistence type="inferred from homology"/>
<evidence type="ECO:0000256" key="2">
    <source>
        <dbReference type="ARBA" id="ARBA00008610"/>
    </source>
</evidence>
<keyword evidence="6" id="KW-0449">Lipoprotein</keyword>
<dbReference type="InterPro" id="IPR028082">
    <property type="entry name" value="Peripla_BP_I"/>
</dbReference>
<comment type="similarity">
    <text evidence="2">Belongs to the BMP lipoprotein family.</text>
</comment>
<organism evidence="9 10">
    <name type="scientific">Hydrogenispora ethanolica</name>
    <dbReference type="NCBI Taxonomy" id="1082276"/>
    <lineage>
        <taxon>Bacteria</taxon>
        <taxon>Bacillati</taxon>
        <taxon>Bacillota</taxon>
        <taxon>Hydrogenispora</taxon>
    </lineage>
</organism>
<evidence type="ECO:0000256" key="7">
    <source>
        <dbReference type="SAM" id="SignalP"/>
    </source>
</evidence>
<dbReference type="GO" id="GO:0005886">
    <property type="term" value="C:plasma membrane"/>
    <property type="evidence" value="ECO:0007669"/>
    <property type="project" value="UniProtKB-SubCell"/>
</dbReference>
<comment type="caution">
    <text evidence="9">The sequence shown here is derived from an EMBL/GenBank/DDBJ whole genome shotgun (WGS) entry which is preliminary data.</text>
</comment>
<protein>
    <submittedName>
        <fullName evidence="9">Nucleoside-binding protein</fullName>
    </submittedName>
</protein>
<feature type="domain" description="ABC transporter substrate-binding protein PnrA-like" evidence="8">
    <location>
        <begin position="29"/>
        <end position="326"/>
    </location>
</feature>
<keyword evidence="3" id="KW-1003">Cell membrane</keyword>
<feature type="chain" id="PRO_5020597956" evidence="7">
    <location>
        <begin position="25"/>
        <end position="332"/>
    </location>
</feature>
<dbReference type="EMBL" id="SLUN01000048">
    <property type="protein sequence ID" value="TCL56812.1"/>
    <property type="molecule type" value="Genomic_DNA"/>
</dbReference>
<dbReference type="CDD" id="cd06354">
    <property type="entry name" value="PBP1_PrnA-like"/>
    <property type="match status" value="1"/>
</dbReference>
<evidence type="ECO:0000259" key="8">
    <source>
        <dbReference type="Pfam" id="PF02608"/>
    </source>
</evidence>
<dbReference type="InterPro" id="IPR050957">
    <property type="entry name" value="BMP_lipoprotein"/>
</dbReference>
<dbReference type="Pfam" id="PF02608">
    <property type="entry name" value="Bmp"/>
    <property type="match status" value="1"/>
</dbReference>
<dbReference type="RefSeq" id="WP_243663103.1">
    <property type="nucleotide sequence ID" value="NZ_SLUN01000048.1"/>
</dbReference>
<comment type="subcellular location">
    <subcellularLocation>
        <location evidence="1">Cell membrane</location>
        <topology evidence="1">Lipid-anchor</topology>
    </subcellularLocation>
</comment>
<evidence type="ECO:0000256" key="6">
    <source>
        <dbReference type="ARBA" id="ARBA00023288"/>
    </source>
</evidence>
<dbReference type="SUPFAM" id="SSF53822">
    <property type="entry name" value="Periplasmic binding protein-like I"/>
    <property type="match status" value="1"/>
</dbReference>
<evidence type="ECO:0000256" key="3">
    <source>
        <dbReference type="ARBA" id="ARBA00022475"/>
    </source>
</evidence>
<evidence type="ECO:0000313" key="10">
    <source>
        <dbReference type="Proteomes" id="UP000295008"/>
    </source>
</evidence>
<keyword evidence="4 7" id="KW-0732">Signal</keyword>
<evidence type="ECO:0000256" key="5">
    <source>
        <dbReference type="ARBA" id="ARBA00023136"/>
    </source>
</evidence>
<dbReference type="Gene3D" id="3.40.50.2300">
    <property type="match status" value="2"/>
</dbReference>
<reference evidence="9 10" key="1">
    <citation type="submission" date="2019-03" db="EMBL/GenBank/DDBJ databases">
        <title>Genomic Encyclopedia of Type Strains, Phase IV (KMG-IV): sequencing the most valuable type-strain genomes for metagenomic binning, comparative biology and taxonomic classification.</title>
        <authorList>
            <person name="Goeker M."/>
        </authorList>
    </citation>
    <scope>NUCLEOTIDE SEQUENCE [LARGE SCALE GENOMIC DNA]</scope>
    <source>
        <strain evidence="9 10">LX-B</strain>
    </source>
</reference>
<dbReference type="InterPro" id="IPR003760">
    <property type="entry name" value="PnrA-like"/>
</dbReference>
<keyword evidence="10" id="KW-1185">Reference proteome</keyword>
<keyword evidence="5" id="KW-0472">Membrane</keyword>
<evidence type="ECO:0000313" key="9">
    <source>
        <dbReference type="EMBL" id="TCL56812.1"/>
    </source>
</evidence>
<sequence length="332" mass="35443">MKKRILLVCLALTLILSLSVTGMAAGKFRVAMVTDVGGLGDKSFNDAAYDGLKMLQKQYGAEIKVVESSKMEDYVPNLKSLADQKFDVIWAIGFLMQDALTEVAKAYPDQHFGIIDAEIKSPNVRSVLFKEHEGSFLVGVIAAMDSKKHKVGFVGGMEFPLIKRFEAGYRAGVKAANPKTQVFSQYAGAFDNPTKGKELAASQFAIGADIIYHAAGATGLGVIAAAKEKGEGYWAIGVDKDQYAEGLVGGKSRVIASMIKRVDVGVLKTSVDALNGKFSGGTVELGLKEDGVGVSESAKKTASKKALAQVERFKKQIIAGKIKVPTDPKDVK</sequence>
<dbReference type="PANTHER" id="PTHR34296">
    <property type="entry name" value="TRANSCRIPTIONAL ACTIVATOR PROTEIN MED"/>
    <property type="match status" value="1"/>
</dbReference>
<evidence type="ECO:0000256" key="1">
    <source>
        <dbReference type="ARBA" id="ARBA00004193"/>
    </source>
</evidence>